<keyword evidence="3" id="KW-0597">Phosphoprotein</keyword>
<dbReference type="SUPFAM" id="SSF55874">
    <property type="entry name" value="ATPase domain of HSP90 chaperone/DNA topoisomerase II/histidine kinase"/>
    <property type="match status" value="1"/>
</dbReference>
<dbReference type="PANTHER" id="PTHR43065:SF48">
    <property type="entry name" value="HISTIDINE KINASE"/>
    <property type="match status" value="1"/>
</dbReference>
<dbReference type="EC" id="2.7.13.3" evidence="2"/>
<sequence>MKISVDHLHKIPDFSTVPDDQLQWLIDHSHLQKYNIGDFSFEKGDAIDSLFIVLKGQIAIKIKQNGNYKFVSYINTNTIGGLLPFSRAQSALGYGEVTEDTELLILEKSFFKEMIAKHYELTESLVHNMTSRVREFTKNNLQSEKMMALGKLSAGLAHELNNPASAMLRSAKALKKHLSHVPEKFKRIISIQATNEEIDIVNNLLFDKITNRPENNMSLIERNEKEDQLEDWLENHNVTNAYELTETLLDFCIDVSAIKSIHKEIGAKSFPTTIEWIENVLTTEKMVDEIEEASDRISNLVQSVKSYTHMDQTPEKVATDIHTGIKSTLTMLNHKLKQKGIIIKKQFQDNLIAPKIFVSEINQVWTNLIDNAIDAMDHGGTLTIITTKDDGDFIKIEIIDNGKGISKEHINAVFDPFFTTKSIGKGTGMGLEVVQRIINQHNGSIKVTSTKGETIFTVCLPIN</sequence>
<dbReference type="InterPro" id="IPR018490">
    <property type="entry name" value="cNMP-bd_dom_sf"/>
</dbReference>
<feature type="domain" description="Cyclic nucleotide-binding" evidence="4">
    <location>
        <begin position="13"/>
        <end position="132"/>
    </location>
</feature>
<protein>
    <recommendedName>
        <fullName evidence="2">histidine kinase</fullName>
        <ecNumber evidence="2">2.7.13.3</ecNumber>
    </recommendedName>
</protein>
<evidence type="ECO:0000313" key="6">
    <source>
        <dbReference type="EMBL" id="KZS41254.1"/>
    </source>
</evidence>
<dbReference type="SUPFAM" id="SSF51206">
    <property type="entry name" value="cAMP-binding domain-like"/>
    <property type="match status" value="1"/>
</dbReference>
<dbReference type="STRING" id="1642818.AWE51_22890"/>
<dbReference type="InterPro" id="IPR005467">
    <property type="entry name" value="His_kinase_dom"/>
</dbReference>
<proteinExistence type="predicted"/>
<dbReference type="InterPro" id="IPR036890">
    <property type="entry name" value="HATPase_C_sf"/>
</dbReference>
<dbReference type="Gene3D" id="3.30.565.10">
    <property type="entry name" value="Histidine kinase-like ATPase, C-terminal domain"/>
    <property type="match status" value="1"/>
</dbReference>
<dbReference type="OrthoDB" id="9806995at2"/>
<dbReference type="PROSITE" id="PS50042">
    <property type="entry name" value="CNMP_BINDING_3"/>
    <property type="match status" value="1"/>
</dbReference>
<dbReference type="Gene3D" id="1.10.287.130">
    <property type="match status" value="1"/>
</dbReference>
<evidence type="ECO:0000259" key="5">
    <source>
        <dbReference type="PROSITE" id="PS50109"/>
    </source>
</evidence>
<dbReference type="GO" id="GO:0000155">
    <property type="term" value="F:phosphorelay sensor kinase activity"/>
    <property type="evidence" value="ECO:0007669"/>
    <property type="project" value="InterPro"/>
</dbReference>
<dbReference type="RefSeq" id="WP_066312619.1">
    <property type="nucleotide sequence ID" value="NZ_LQRT01000006.1"/>
</dbReference>
<dbReference type="InterPro" id="IPR000595">
    <property type="entry name" value="cNMP-bd_dom"/>
</dbReference>
<dbReference type="AlphaFoldDB" id="A0A162CRW9"/>
<evidence type="ECO:0000256" key="1">
    <source>
        <dbReference type="ARBA" id="ARBA00000085"/>
    </source>
</evidence>
<gene>
    <name evidence="6" type="ORF">AWE51_22890</name>
</gene>
<keyword evidence="7" id="KW-1185">Reference proteome</keyword>
<dbReference type="Gene3D" id="2.60.120.10">
    <property type="entry name" value="Jelly Rolls"/>
    <property type="match status" value="1"/>
</dbReference>
<dbReference type="EMBL" id="LQRT01000006">
    <property type="protein sequence ID" value="KZS41254.1"/>
    <property type="molecule type" value="Genomic_DNA"/>
</dbReference>
<dbReference type="Pfam" id="PF00027">
    <property type="entry name" value="cNMP_binding"/>
    <property type="match status" value="1"/>
</dbReference>
<dbReference type="Proteomes" id="UP000076715">
    <property type="component" value="Unassembled WGS sequence"/>
</dbReference>
<dbReference type="PANTHER" id="PTHR43065">
    <property type="entry name" value="SENSOR HISTIDINE KINASE"/>
    <property type="match status" value="1"/>
</dbReference>
<evidence type="ECO:0000313" key="7">
    <source>
        <dbReference type="Proteomes" id="UP000076715"/>
    </source>
</evidence>
<dbReference type="CDD" id="cd00038">
    <property type="entry name" value="CAP_ED"/>
    <property type="match status" value="1"/>
</dbReference>
<organism evidence="6 7">
    <name type="scientific">Aquimarina aggregata</name>
    <dbReference type="NCBI Taxonomy" id="1642818"/>
    <lineage>
        <taxon>Bacteria</taxon>
        <taxon>Pseudomonadati</taxon>
        <taxon>Bacteroidota</taxon>
        <taxon>Flavobacteriia</taxon>
        <taxon>Flavobacteriales</taxon>
        <taxon>Flavobacteriaceae</taxon>
        <taxon>Aquimarina</taxon>
    </lineage>
</organism>
<dbReference type="InterPro" id="IPR014710">
    <property type="entry name" value="RmlC-like_jellyroll"/>
</dbReference>
<evidence type="ECO:0000256" key="2">
    <source>
        <dbReference type="ARBA" id="ARBA00012438"/>
    </source>
</evidence>
<dbReference type="InterPro" id="IPR003661">
    <property type="entry name" value="HisK_dim/P_dom"/>
</dbReference>
<evidence type="ECO:0000259" key="4">
    <source>
        <dbReference type="PROSITE" id="PS50042"/>
    </source>
</evidence>
<accession>A0A162CRW9</accession>
<reference evidence="6 7" key="1">
    <citation type="submission" date="2016-01" db="EMBL/GenBank/DDBJ databases">
        <title>The draft genome sequence of Aquimarina sp. RZW4-3-2.</title>
        <authorList>
            <person name="Wang Y."/>
        </authorList>
    </citation>
    <scope>NUCLEOTIDE SEQUENCE [LARGE SCALE GENOMIC DNA]</scope>
    <source>
        <strain evidence="6 7">RZW4-3-2</strain>
    </source>
</reference>
<evidence type="ECO:0000256" key="3">
    <source>
        <dbReference type="ARBA" id="ARBA00022553"/>
    </source>
</evidence>
<feature type="domain" description="Histidine kinase" evidence="5">
    <location>
        <begin position="284"/>
        <end position="463"/>
    </location>
</feature>
<dbReference type="PROSITE" id="PS50109">
    <property type="entry name" value="HIS_KIN"/>
    <property type="match status" value="1"/>
</dbReference>
<dbReference type="CDD" id="cd00082">
    <property type="entry name" value="HisKA"/>
    <property type="match status" value="1"/>
</dbReference>
<dbReference type="InterPro" id="IPR004358">
    <property type="entry name" value="Sig_transdc_His_kin-like_C"/>
</dbReference>
<dbReference type="Pfam" id="PF02518">
    <property type="entry name" value="HATPase_c"/>
    <property type="match status" value="1"/>
</dbReference>
<comment type="catalytic activity">
    <reaction evidence="1">
        <text>ATP + protein L-histidine = ADP + protein N-phospho-L-histidine.</text>
        <dbReference type="EC" id="2.7.13.3"/>
    </reaction>
</comment>
<comment type="caution">
    <text evidence="6">The sequence shown here is derived from an EMBL/GenBank/DDBJ whole genome shotgun (WGS) entry which is preliminary data.</text>
</comment>
<dbReference type="SMART" id="SM00387">
    <property type="entry name" value="HATPase_c"/>
    <property type="match status" value="1"/>
</dbReference>
<dbReference type="InterPro" id="IPR003594">
    <property type="entry name" value="HATPase_dom"/>
</dbReference>
<name>A0A162CRW9_9FLAO</name>
<dbReference type="PRINTS" id="PR00344">
    <property type="entry name" value="BCTRLSENSOR"/>
</dbReference>